<sequence>MGSPIAKAVTGSSIAIVLYFDAMGRATPRLYYQDLDLHLRERYYDSSLSTWVIGDFNPGVQPRGTPISAEVIQGGDVDINVIWRDSRGRAMASSWSKSLGWDILSPNGGRALTVGGLNEQDSSWWAGE</sequence>
<protein>
    <submittedName>
        <fullName evidence="1">Uncharacterized protein</fullName>
    </submittedName>
</protein>
<dbReference type="EMBL" id="KN831804">
    <property type="protein sequence ID" value="KIM36574.1"/>
    <property type="molecule type" value="Genomic_DNA"/>
</dbReference>
<dbReference type="SUPFAM" id="SSF89372">
    <property type="entry name" value="Fucose-specific lectin"/>
    <property type="match status" value="1"/>
</dbReference>
<proteinExistence type="predicted"/>
<dbReference type="Gene3D" id="2.120.10.70">
    <property type="entry name" value="Fucose-specific lectin"/>
    <property type="match status" value="1"/>
</dbReference>
<gene>
    <name evidence="1" type="ORF">M413DRAFT_289231</name>
</gene>
<evidence type="ECO:0000313" key="2">
    <source>
        <dbReference type="Proteomes" id="UP000053424"/>
    </source>
</evidence>
<dbReference type="HOGENOM" id="CLU_1959853_0_0_1"/>
<reference evidence="1 2" key="1">
    <citation type="submission" date="2014-04" db="EMBL/GenBank/DDBJ databases">
        <authorList>
            <consortium name="DOE Joint Genome Institute"/>
            <person name="Kuo A."/>
            <person name="Gay G."/>
            <person name="Dore J."/>
            <person name="Kohler A."/>
            <person name="Nagy L.G."/>
            <person name="Floudas D."/>
            <person name="Copeland A."/>
            <person name="Barry K.W."/>
            <person name="Cichocki N."/>
            <person name="Veneault-Fourrey C."/>
            <person name="LaButti K."/>
            <person name="Lindquist E.A."/>
            <person name="Lipzen A."/>
            <person name="Lundell T."/>
            <person name="Morin E."/>
            <person name="Murat C."/>
            <person name="Sun H."/>
            <person name="Tunlid A."/>
            <person name="Henrissat B."/>
            <person name="Grigoriev I.V."/>
            <person name="Hibbett D.S."/>
            <person name="Martin F."/>
            <person name="Nordberg H.P."/>
            <person name="Cantor M.N."/>
            <person name="Hua S.X."/>
        </authorList>
    </citation>
    <scope>NUCLEOTIDE SEQUENCE [LARGE SCALE GENOMIC DNA]</scope>
    <source>
        <strain evidence="2">h7</strain>
    </source>
</reference>
<accession>A0A0C3BWW9</accession>
<evidence type="ECO:0000313" key="1">
    <source>
        <dbReference type="EMBL" id="KIM36574.1"/>
    </source>
</evidence>
<dbReference type="AlphaFoldDB" id="A0A0C3BWW9"/>
<reference evidence="2" key="2">
    <citation type="submission" date="2015-01" db="EMBL/GenBank/DDBJ databases">
        <title>Evolutionary Origins and Diversification of the Mycorrhizal Mutualists.</title>
        <authorList>
            <consortium name="DOE Joint Genome Institute"/>
            <consortium name="Mycorrhizal Genomics Consortium"/>
            <person name="Kohler A."/>
            <person name="Kuo A."/>
            <person name="Nagy L.G."/>
            <person name="Floudas D."/>
            <person name="Copeland A."/>
            <person name="Barry K.W."/>
            <person name="Cichocki N."/>
            <person name="Veneault-Fourrey C."/>
            <person name="LaButti K."/>
            <person name="Lindquist E.A."/>
            <person name="Lipzen A."/>
            <person name="Lundell T."/>
            <person name="Morin E."/>
            <person name="Murat C."/>
            <person name="Riley R."/>
            <person name="Ohm R."/>
            <person name="Sun H."/>
            <person name="Tunlid A."/>
            <person name="Henrissat B."/>
            <person name="Grigoriev I.V."/>
            <person name="Hibbett D.S."/>
            <person name="Martin F."/>
        </authorList>
    </citation>
    <scope>NUCLEOTIDE SEQUENCE [LARGE SCALE GENOMIC DNA]</scope>
    <source>
        <strain evidence="2">h7</strain>
    </source>
</reference>
<dbReference type="Proteomes" id="UP000053424">
    <property type="component" value="Unassembled WGS sequence"/>
</dbReference>
<name>A0A0C3BWW9_HEBCY</name>
<organism evidence="1 2">
    <name type="scientific">Hebeloma cylindrosporum</name>
    <dbReference type="NCBI Taxonomy" id="76867"/>
    <lineage>
        <taxon>Eukaryota</taxon>
        <taxon>Fungi</taxon>
        <taxon>Dikarya</taxon>
        <taxon>Basidiomycota</taxon>
        <taxon>Agaricomycotina</taxon>
        <taxon>Agaricomycetes</taxon>
        <taxon>Agaricomycetidae</taxon>
        <taxon>Agaricales</taxon>
        <taxon>Agaricineae</taxon>
        <taxon>Hymenogastraceae</taxon>
        <taxon>Hebeloma</taxon>
    </lineage>
</organism>
<dbReference type="OrthoDB" id="3057900at2759"/>
<keyword evidence="2" id="KW-1185">Reference proteome</keyword>